<dbReference type="SUPFAM" id="SSF51735">
    <property type="entry name" value="NAD(P)-binding Rossmann-fold domains"/>
    <property type="match status" value="1"/>
</dbReference>
<evidence type="ECO:0000256" key="1">
    <source>
        <dbReference type="ARBA" id="ARBA00006484"/>
    </source>
</evidence>
<evidence type="ECO:0000313" key="3">
    <source>
        <dbReference type="EMBL" id="KAK7448472.1"/>
    </source>
</evidence>
<dbReference type="PANTHER" id="PTHR43008:SF4">
    <property type="entry name" value="CHAIN DEHYDROGENASE, PUTATIVE (AFU_ORTHOLOGUE AFUA_4G08710)-RELATED"/>
    <property type="match status" value="1"/>
</dbReference>
<name>A0ABR1J2F3_9AGAR</name>
<protein>
    <recommendedName>
        <fullName evidence="5">Sorbose reductase sou1</fullName>
    </recommendedName>
</protein>
<sequence length="348" mass="37794">MLSIVNSLSQTRISSVARLFRGHDFSSSCTCLISQKATFYTRSVHSRSQQSESRLAPIGVSAALDARTNSNASGPKIFKEFSLSDRVCIVSGGNRGLGLDMALALCEAGARAVYCLDLPERPGEEWEATRAFVERMKTGVNADKTTRLEYVSVDVTDQEVVWKRAEEVGDKEGRVDVCVAAAGVSSPSIDCLEFPGDKFRKVLDVNTSGVFFTAQAAGRQMRRFGIPGSIVLISSMTGTIMARGHETIPYNTSKGAVNQMTRSMACELGKEGIRVNSISPGYIFTRMVETSGVLQQYPDLIERWSSQNPLGRIGRPDELRGVVTWLASDASTFCTGSDILVTGGHHAW</sequence>
<evidence type="ECO:0000256" key="2">
    <source>
        <dbReference type="ARBA" id="ARBA00023002"/>
    </source>
</evidence>
<dbReference type="Proteomes" id="UP001498398">
    <property type="component" value="Unassembled WGS sequence"/>
</dbReference>
<keyword evidence="4" id="KW-1185">Reference proteome</keyword>
<dbReference type="InterPro" id="IPR002347">
    <property type="entry name" value="SDR_fam"/>
</dbReference>
<proteinExistence type="inferred from homology"/>
<comment type="similarity">
    <text evidence="1">Belongs to the short-chain dehydrogenases/reductases (SDR) family.</text>
</comment>
<evidence type="ECO:0000313" key="4">
    <source>
        <dbReference type="Proteomes" id="UP001498398"/>
    </source>
</evidence>
<comment type="caution">
    <text evidence="3">The sequence shown here is derived from an EMBL/GenBank/DDBJ whole genome shotgun (WGS) entry which is preliminary data.</text>
</comment>
<dbReference type="PRINTS" id="PR00080">
    <property type="entry name" value="SDRFAMILY"/>
</dbReference>
<dbReference type="Gene3D" id="3.40.50.720">
    <property type="entry name" value="NAD(P)-binding Rossmann-like Domain"/>
    <property type="match status" value="1"/>
</dbReference>
<reference evidence="3 4" key="1">
    <citation type="submission" date="2024-01" db="EMBL/GenBank/DDBJ databases">
        <title>A draft genome for the cacao thread blight pathogen Marasmiellus scandens.</title>
        <authorList>
            <person name="Baruah I.K."/>
            <person name="Leung J."/>
            <person name="Bukari Y."/>
            <person name="Amoako-Attah I."/>
            <person name="Meinhardt L.W."/>
            <person name="Bailey B.A."/>
            <person name="Cohen S.P."/>
        </authorList>
    </citation>
    <scope>NUCLEOTIDE SEQUENCE [LARGE SCALE GENOMIC DNA]</scope>
    <source>
        <strain evidence="3 4">GH-19</strain>
    </source>
</reference>
<organism evidence="3 4">
    <name type="scientific">Marasmiellus scandens</name>
    <dbReference type="NCBI Taxonomy" id="2682957"/>
    <lineage>
        <taxon>Eukaryota</taxon>
        <taxon>Fungi</taxon>
        <taxon>Dikarya</taxon>
        <taxon>Basidiomycota</taxon>
        <taxon>Agaricomycotina</taxon>
        <taxon>Agaricomycetes</taxon>
        <taxon>Agaricomycetidae</taxon>
        <taxon>Agaricales</taxon>
        <taxon>Marasmiineae</taxon>
        <taxon>Omphalotaceae</taxon>
        <taxon>Marasmiellus</taxon>
    </lineage>
</organism>
<dbReference type="InterPro" id="IPR036291">
    <property type="entry name" value="NAD(P)-bd_dom_sf"/>
</dbReference>
<accession>A0ABR1J2F3</accession>
<dbReference type="Pfam" id="PF13561">
    <property type="entry name" value="adh_short_C2"/>
    <property type="match status" value="1"/>
</dbReference>
<dbReference type="PRINTS" id="PR00081">
    <property type="entry name" value="GDHRDH"/>
</dbReference>
<evidence type="ECO:0008006" key="5">
    <source>
        <dbReference type="Google" id="ProtNLM"/>
    </source>
</evidence>
<dbReference type="PANTHER" id="PTHR43008">
    <property type="entry name" value="BENZIL REDUCTASE"/>
    <property type="match status" value="1"/>
</dbReference>
<keyword evidence="2" id="KW-0560">Oxidoreductase</keyword>
<gene>
    <name evidence="3" type="ORF">VKT23_013734</name>
</gene>
<dbReference type="EMBL" id="JBANRG010000038">
    <property type="protein sequence ID" value="KAK7448472.1"/>
    <property type="molecule type" value="Genomic_DNA"/>
</dbReference>